<dbReference type="EMBL" id="BAABCA010000001">
    <property type="protein sequence ID" value="GAA4232556.1"/>
    <property type="molecule type" value="Genomic_DNA"/>
</dbReference>
<evidence type="ECO:0000313" key="3">
    <source>
        <dbReference type="Proteomes" id="UP001501496"/>
    </source>
</evidence>
<keyword evidence="3" id="KW-1185">Reference proteome</keyword>
<accession>A0ABP8C3G5</accession>
<evidence type="ECO:0000313" key="2">
    <source>
        <dbReference type="EMBL" id="GAA4232556.1"/>
    </source>
</evidence>
<sequence>MQNSNYIKVFTGNFIMAQRIVNDLEKENINAVVKDEEKSARLSGFGTTILGQQDLFVHKDELEKATLIIKRLSEELETYM</sequence>
<proteinExistence type="predicted"/>
<comment type="caution">
    <text evidence="2">The sequence shown here is derived from an EMBL/GenBank/DDBJ whole genome shotgun (WGS) entry which is preliminary data.</text>
</comment>
<dbReference type="InterPro" id="IPR018551">
    <property type="entry name" value="DUF2007"/>
</dbReference>
<protein>
    <recommendedName>
        <fullName evidence="1">DUF2007 domain-containing protein</fullName>
    </recommendedName>
</protein>
<organism evidence="2 3">
    <name type="scientific">Postechiella marina</name>
    <dbReference type="NCBI Taxonomy" id="943941"/>
    <lineage>
        <taxon>Bacteria</taxon>
        <taxon>Pseudomonadati</taxon>
        <taxon>Bacteroidota</taxon>
        <taxon>Flavobacteriia</taxon>
        <taxon>Flavobacteriales</taxon>
        <taxon>Flavobacteriaceae</taxon>
        <taxon>Postechiella</taxon>
    </lineage>
</organism>
<dbReference type="RefSeq" id="WP_344786736.1">
    <property type="nucleotide sequence ID" value="NZ_BAABCA010000001.1"/>
</dbReference>
<name>A0ABP8C3G5_9FLAO</name>
<feature type="domain" description="DUF2007" evidence="1">
    <location>
        <begin position="9"/>
        <end position="72"/>
    </location>
</feature>
<reference evidence="3" key="1">
    <citation type="journal article" date="2019" name="Int. J. Syst. Evol. Microbiol.">
        <title>The Global Catalogue of Microorganisms (GCM) 10K type strain sequencing project: providing services to taxonomists for standard genome sequencing and annotation.</title>
        <authorList>
            <consortium name="The Broad Institute Genomics Platform"/>
            <consortium name="The Broad Institute Genome Sequencing Center for Infectious Disease"/>
            <person name="Wu L."/>
            <person name="Ma J."/>
        </authorList>
    </citation>
    <scope>NUCLEOTIDE SEQUENCE [LARGE SCALE GENOMIC DNA]</scope>
    <source>
        <strain evidence="3">JCM 17630</strain>
    </source>
</reference>
<gene>
    <name evidence="2" type="ORF">GCM10022291_07620</name>
</gene>
<evidence type="ECO:0000259" key="1">
    <source>
        <dbReference type="Pfam" id="PF09413"/>
    </source>
</evidence>
<dbReference type="Proteomes" id="UP001501496">
    <property type="component" value="Unassembled WGS sequence"/>
</dbReference>
<dbReference type="Pfam" id="PF09413">
    <property type="entry name" value="DUF2007"/>
    <property type="match status" value="1"/>
</dbReference>